<feature type="region of interest" description="Disordered" evidence="1">
    <location>
        <begin position="63"/>
        <end position="82"/>
    </location>
</feature>
<feature type="signal peptide" evidence="2">
    <location>
        <begin position="1"/>
        <end position="15"/>
    </location>
</feature>
<organism evidence="3">
    <name type="scientific">Chromera velia CCMP2878</name>
    <dbReference type="NCBI Taxonomy" id="1169474"/>
    <lineage>
        <taxon>Eukaryota</taxon>
        <taxon>Sar</taxon>
        <taxon>Alveolata</taxon>
        <taxon>Colpodellida</taxon>
        <taxon>Chromeraceae</taxon>
        <taxon>Chromera</taxon>
    </lineage>
</organism>
<dbReference type="AlphaFoldDB" id="A0A0G4HL14"/>
<evidence type="ECO:0000313" key="3">
    <source>
        <dbReference type="EMBL" id="CEM44828.1"/>
    </source>
</evidence>
<proteinExistence type="predicted"/>
<gene>
    <name evidence="3" type="ORF">Cvel_28643</name>
</gene>
<evidence type="ECO:0000256" key="1">
    <source>
        <dbReference type="SAM" id="MobiDB-lite"/>
    </source>
</evidence>
<keyword evidence="2" id="KW-0732">Signal</keyword>
<accession>A0A0G4HL14</accession>
<evidence type="ECO:0000256" key="2">
    <source>
        <dbReference type="SAM" id="SignalP"/>
    </source>
</evidence>
<dbReference type="EMBL" id="CDMZ01003026">
    <property type="protein sequence ID" value="CEM44828.1"/>
    <property type="molecule type" value="Genomic_DNA"/>
</dbReference>
<feature type="region of interest" description="Disordered" evidence="1">
    <location>
        <begin position="142"/>
        <end position="249"/>
    </location>
</feature>
<feature type="compositionally biased region" description="Gly residues" evidence="1">
    <location>
        <begin position="212"/>
        <end position="221"/>
    </location>
</feature>
<protein>
    <recommendedName>
        <fullName evidence="4">Transmembrane protein</fullName>
    </recommendedName>
</protein>
<dbReference type="VEuPathDB" id="CryptoDB:Cvel_28643"/>
<sequence>MVLSTLRVLSVAVVAASLPAVPLGRHSVREGDREGGASTLEVQAAPQVSAVFRDAFRVERETLGREETPSLPSAPSPFQIVGDGPGSLQSFGWRARGSGGHQGDGQGDIAVSAAVVSEQKKEVTGGWSGWSISDWFPFFGRGREQEGGGGGNHTNAARRGVQRGGNSTWLHHYNRTSDGDGGGQSERNLTEPIEEIDPDSGLLKPVTDFGGPVQGGEGGHVSGYRGRGGEEAESRKATERREREPPSARLSVLEDPGFVQRCMQFLGYVDAHIDHVTSLDPAVVAFTSGMVPEDMHQHERGGGREGMSMSEDPYRPFKGAGAASLSSLSLPFTVSVGFSKPRAVSASDAMTFRLAGPDRDAFNLCVTQMIRPLTGSQRKDRHRSLVQVSGCIYCGLFPSVTEPNRDADNVTKECWRTD</sequence>
<feature type="chain" id="PRO_5012294400" description="Transmembrane protein" evidence="2">
    <location>
        <begin position="16"/>
        <end position="418"/>
    </location>
</feature>
<feature type="compositionally biased region" description="Basic and acidic residues" evidence="1">
    <location>
        <begin position="227"/>
        <end position="246"/>
    </location>
</feature>
<reference evidence="3" key="1">
    <citation type="submission" date="2014-11" db="EMBL/GenBank/DDBJ databases">
        <authorList>
            <person name="Otto D Thomas"/>
            <person name="Naeem Raeece"/>
        </authorList>
    </citation>
    <scope>NUCLEOTIDE SEQUENCE</scope>
</reference>
<evidence type="ECO:0008006" key="4">
    <source>
        <dbReference type="Google" id="ProtNLM"/>
    </source>
</evidence>
<name>A0A0G4HL14_9ALVE</name>